<proteinExistence type="predicted"/>
<gene>
    <name evidence="1" type="ORF">ACFFJ3_03925</name>
</gene>
<evidence type="ECO:0000313" key="1">
    <source>
        <dbReference type="EMBL" id="MFC0225660.1"/>
    </source>
</evidence>
<organism evidence="1 2">
    <name type="scientific">Serratia aquatilis</name>
    <dbReference type="NCBI Taxonomy" id="1737515"/>
    <lineage>
        <taxon>Bacteria</taxon>
        <taxon>Pseudomonadati</taxon>
        <taxon>Pseudomonadota</taxon>
        <taxon>Gammaproteobacteria</taxon>
        <taxon>Enterobacterales</taxon>
        <taxon>Yersiniaceae</taxon>
        <taxon>Serratia</taxon>
    </lineage>
</organism>
<name>A0ABV6E9N8_9GAMM</name>
<protein>
    <submittedName>
        <fullName evidence="1">Uncharacterized protein</fullName>
    </submittedName>
</protein>
<comment type="caution">
    <text evidence="1">The sequence shown here is derived from an EMBL/GenBank/DDBJ whole genome shotgun (WGS) entry which is preliminary data.</text>
</comment>
<sequence length="201" mass="22565">MKKYQLALQDAFSDAARKAFSSSIVKAYVQSVNGSKEFGSFAREAQPYLRWFWCEALLEKAARQSGLSYKAASNYAKNCNHLTVTSKNWSLTAHHSSNGPLPRHAVYRAMYVKGRMGDLFDDYDQGSEVLIMGGHVYLMHDGIGANVDAINLTVPSTDMKSVLFTESLDIVSPFDVEEEKVEDELDTKIVLKVEELLRKQK</sequence>
<reference evidence="1 2" key="1">
    <citation type="submission" date="2024-09" db="EMBL/GenBank/DDBJ databases">
        <authorList>
            <person name="Sun Q."/>
            <person name="Mori K."/>
        </authorList>
    </citation>
    <scope>NUCLEOTIDE SEQUENCE [LARGE SCALE GENOMIC DNA]</scope>
    <source>
        <strain evidence="1 2">CCM 8626</strain>
    </source>
</reference>
<dbReference type="EMBL" id="JBHLXG010000003">
    <property type="protein sequence ID" value="MFC0225660.1"/>
    <property type="molecule type" value="Genomic_DNA"/>
</dbReference>
<accession>A0ABV6E9N8</accession>
<dbReference type="Proteomes" id="UP001589792">
    <property type="component" value="Unassembled WGS sequence"/>
</dbReference>
<evidence type="ECO:0000313" key="2">
    <source>
        <dbReference type="Proteomes" id="UP001589792"/>
    </source>
</evidence>
<dbReference type="RefSeq" id="WP_380673162.1">
    <property type="nucleotide sequence ID" value="NZ_CP173186.1"/>
</dbReference>
<keyword evidence="2" id="KW-1185">Reference proteome</keyword>